<dbReference type="OMA" id="MARIWFV"/>
<dbReference type="SUPFAM" id="SSF51735">
    <property type="entry name" value="NAD(P)-binding Rossmann-fold domains"/>
    <property type="match status" value="1"/>
</dbReference>
<protein>
    <submittedName>
        <fullName evidence="2">NAD(P)-binding Rossmann-fold superfamily protein</fullName>
    </submittedName>
</protein>
<dbReference type="InterPro" id="IPR002347">
    <property type="entry name" value="SDR_fam"/>
</dbReference>
<proteinExistence type="inferred from homology"/>
<dbReference type="Proteomes" id="UP000054558">
    <property type="component" value="Unassembled WGS sequence"/>
</dbReference>
<dbReference type="GO" id="GO:0016616">
    <property type="term" value="F:oxidoreductase activity, acting on the CH-OH group of donors, NAD or NADP as acceptor"/>
    <property type="evidence" value="ECO:0000318"/>
    <property type="project" value="GO_Central"/>
</dbReference>
<organism evidence="2 3">
    <name type="scientific">Klebsormidium nitens</name>
    <name type="common">Green alga</name>
    <name type="synonym">Ulothrix nitens</name>
    <dbReference type="NCBI Taxonomy" id="105231"/>
    <lineage>
        <taxon>Eukaryota</taxon>
        <taxon>Viridiplantae</taxon>
        <taxon>Streptophyta</taxon>
        <taxon>Klebsormidiophyceae</taxon>
        <taxon>Klebsormidiales</taxon>
        <taxon>Klebsormidiaceae</taxon>
        <taxon>Klebsormidium</taxon>
    </lineage>
</organism>
<accession>A0A1Y1IDD6</accession>
<dbReference type="CDD" id="cd05233">
    <property type="entry name" value="SDR_c"/>
    <property type="match status" value="1"/>
</dbReference>
<dbReference type="PANTHER" id="PTHR45267:SF2">
    <property type="entry name" value="NADPH-DEPENDENT PTERIN ALDEHYDE REDUCTASE"/>
    <property type="match status" value="1"/>
</dbReference>
<name>A0A1Y1IDD6_KLENI</name>
<sequence>MGAGGDTPQDGKVIVVTGVSKGLGQSLAVELASRGHTVVGCARSEAAVKELADRLGDRHSFSAVDVAADKEVKSWADATVERFGVPDILVNNAGLINKNAPLWEVPVEEFDAVIDVNIKGTANVIRHFVPHMVAKQKGVIVNMSSGWGRSAAPDVAPYCTTKWGVEGMSRSLARELPRGCIAVALNPGVINTDMLQSCFGSSASMYQTPDTWSRDAADLILSINVNDNGSSMTVT</sequence>
<keyword evidence="3" id="KW-1185">Reference proteome</keyword>
<comment type="similarity">
    <text evidence="1">Belongs to the short-chain dehydrogenases/reductases (SDR) family.</text>
</comment>
<dbReference type="PRINTS" id="PR00081">
    <property type="entry name" value="GDHRDH"/>
</dbReference>
<dbReference type="InterPro" id="IPR053241">
    <property type="entry name" value="NADPH_pterin_aldehyde_rdct"/>
</dbReference>
<dbReference type="PROSITE" id="PS00061">
    <property type="entry name" value="ADH_SHORT"/>
    <property type="match status" value="1"/>
</dbReference>
<dbReference type="PANTHER" id="PTHR45267">
    <property type="match status" value="1"/>
</dbReference>
<dbReference type="AlphaFoldDB" id="A0A1Y1IDD6"/>
<evidence type="ECO:0000313" key="2">
    <source>
        <dbReference type="EMBL" id="GAQ88974.1"/>
    </source>
</evidence>
<dbReference type="EMBL" id="DF237424">
    <property type="protein sequence ID" value="GAQ88974.1"/>
    <property type="molecule type" value="Genomic_DNA"/>
</dbReference>
<dbReference type="OrthoDB" id="47007at2759"/>
<dbReference type="STRING" id="105231.A0A1Y1IDD6"/>
<reference evidence="2 3" key="1">
    <citation type="journal article" date="2014" name="Nat. Commun.">
        <title>Klebsormidium flaccidum genome reveals primary factors for plant terrestrial adaptation.</title>
        <authorList>
            <person name="Hori K."/>
            <person name="Maruyama F."/>
            <person name="Fujisawa T."/>
            <person name="Togashi T."/>
            <person name="Yamamoto N."/>
            <person name="Seo M."/>
            <person name="Sato S."/>
            <person name="Yamada T."/>
            <person name="Mori H."/>
            <person name="Tajima N."/>
            <person name="Moriyama T."/>
            <person name="Ikeuchi M."/>
            <person name="Watanabe M."/>
            <person name="Wada H."/>
            <person name="Kobayashi K."/>
            <person name="Saito M."/>
            <person name="Masuda T."/>
            <person name="Sasaki-Sekimoto Y."/>
            <person name="Mashiguchi K."/>
            <person name="Awai K."/>
            <person name="Shimojima M."/>
            <person name="Masuda S."/>
            <person name="Iwai M."/>
            <person name="Nobusawa T."/>
            <person name="Narise T."/>
            <person name="Kondo S."/>
            <person name="Saito H."/>
            <person name="Sato R."/>
            <person name="Murakawa M."/>
            <person name="Ihara Y."/>
            <person name="Oshima-Yamada Y."/>
            <person name="Ohtaka K."/>
            <person name="Satoh M."/>
            <person name="Sonobe K."/>
            <person name="Ishii M."/>
            <person name="Ohtani R."/>
            <person name="Kanamori-Sato M."/>
            <person name="Honoki R."/>
            <person name="Miyazaki D."/>
            <person name="Mochizuki H."/>
            <person name="Umetsu J."/>
            <person name="Higashi K."/>
            <person name="Shibata D."/>
            <person name="Kamiya Y."/>
            <person name="Sato N."/>
            <person name="Nakamura Y."/>
            <person name="Tabata S."/>
            <person name="Ida S."/>
            <person name="Kurokawa K."/>
            <person name="Ohta H."/>
        </authorList>
    </citation>
    <scope>NUCLEOTIDE SEQUENCE [LARGE SCALE GENOMIC DNA]</scope>
    <source>
        <strain evidence="2 3">NIES-2285</strain>
    </source>
</reference>
<evidence type="ECO:0000256" key="1">
    <source>
        <dbReference type="RuleBase" id="RU000363"/>
    </source>
</evidence>
<dbReference type="InterPro" id="IPR036291">
    <property type="entry name" value="NAD(P)-bd_dom_sf"/>
</dbReference>
<gene>
    <name evidence="2" type="ORF">KFL_004750030</name>
</gene>
<dbReference type="InterPro" id="IPR020904">
    <property type="entry name" value="Sc_DH/Rdtase_CS"/>
</dbReference>
<dbReference type="Gene3D" id="3.40.50.720">
    <property type="entry name" value="NAD(P)-binding Rossmann-like Domain"/>
    <property type="match status" value="1"/>
</dbReference>
<dbReference type="PRINTS" id="PR00080">
    <property type="entry name" value="SDRFAMILY"/>
</dbReference>
<dbReference type="GO" id="GO:0005829">
    <property type="term" value="C:cytosol"/>
    <property type="evidence" value="ECO:0000318"/>
    <property type="project" value="GO_Central"/>
</dbReference>
<dbReference type="Pfam" id="PF00106">
    <property type="entry name" value="adh_short"/>
    <property type="match status" value="1"/>
</dbReference>
<evidence type="ECO:0000313" key="3">
    <source>
        <dbReference type="Proteomes" id="UP000054558"/>
    </source>
</evidence>